<dbReference type="OrthoDB" id="72471at2"/>
<keyword evidence="2" id="KW-1185">Reference proteome</keyword>
<sequence length="227" mass="25461">MSTDATRPVRERPILFSAPMVRAILDGSKTQTRRVMRPQMVYGDVCGIFPSWYLPTGPDSGTLWPNGKVQILATCPYGGSGDRLWVRETTYNVEGNGFRGPVFVESDEGRYAAECGYGEYDDPDQIEPHQLRKRPAIHMPRSMCRLVLEITDVRIEGLNHISESDARAEGVTIEDRHTTGYCAGAYYPPSIRAFRDLWESISGPGSWDANPWVWVVEFQRVDSAKGA</sequence>
<dbReference type="AlphaFoldDB" id="A0A5E5A8S3"/>
<proteinExistence type="predicted"/>
<gene>
    <name evidence="1" type="ORF">PAN31117_03147</name>
</gene>
<accession>A0A5E5A8S3</accession>
<protein>
    <recommendedName>
        <fullName evidence="3">Phage-related protein</fullName>
    </recommendedName>
</protein>
<evidence type="ECO:0000313" key="1">
    <source>
        <dbReference type="EMBL" id="VVE68913.1"/>
    </source>
</evidence>
<name>A0A5E5A8S3_9BURK</name>
<dbReference type="EMBL" id="CABPSP010000009">
    <property type="protein sequence ID" value="VVE68913.1"/>
    <property type="molecule type" value="Genomic_DNA"/>
</dbReference>
<evidence type="ECO:0008006" key="3">
    <source>
        <dbReference type="Google" id="ProtNLM"/>
    </source>
</evidence>
<organism evidence="1 2">
    <name type="scientific">Pandoraea anapnoica</name>
    <dbReference type="NCBI Taxonomy" id="2508301"/>
    <lineage>
        <taxon>Bacteria</taxon>
        <taxon>Pseudomonadati</taxon>
        <taxon>Pseudomonadota</taxon>
        <taxon>Betaproteobacteria</taxon>
        <taxon>Burkholderiales</taxon>
        <taxon>Burkholderiaceae</taxon>
        <taxon>Pandoraea</taxon>
    </lineage>
</organism>
<evidence type="ECO:0000313" key="2">
    <source>
        <dbReference type="Proteomes" id="UP000383122"/>
    </source>
</evidence>
<reference evidence="1 2" key="1">
    <citation type="submission" date="2019-08" db="EMBL/GenBank/DDBJ databases">
        <authorList>
            <person name="Peeters C."/>
        </authorList>
    </citation>
    <scope>NUCLEOTIDE SEQUENCE [LARGE SCALE GENOMIC DNA]</scope>
    <source>
        <strain evidence="1 2">LMG 31117</strain>
    </source>
</reference>
<dbReference type="RefSeq" id="WP_150738981.1">
    <property type="nucleotide sequence ID" value="NZ_CABPSP010000009.1"/>
</dbReference>
<dbReference type="Proteomes" id="UP000383122">
    <property type="component" value="Unassembled WGS sequence"/>
</dbReference>